<sequence>MPHTRSCKTSLGLSSCFLLV</sequence>
<accession>A0A0A9HDR1</accession>
<evidence type="ECO:0000313" key="1">
    <source>
        <dbReference type="EMBL" id="JAE34892.1"/>
    </source>
</evidence>
<dbReference type="AlphaFoldDB" id="A0A0A9HDR1"/>
<proteinExistence type="predicted"/>
<reference evidence="1" key="1">
    <citation type="submission" date="2014-09" db="EMBL/GenBank/DDBJ databases">
        <authorList>
            <person name="Magalhaes I.L.F."/>
            <person name="Oliveira U."/>
            <person name="Santos F.R."/>
            <person name="Vidigal T.H.D.A."/>
            <person name="Brescovit A.D."/>
            <person name="Santos A.J."/>
        </authorList>
    </citation>
    <scope>NUCLEOTIDE SEQUENCE</scope>
    <source>
        <tissue evidence="1">Shoot tissue taken approximately 20 cm above the soil surface</tissue>
    </source>
</reference>
<name>A0A0A9HDR1_ARUDO</name>
<protein>
    <submittedName>
        <fullName evidence="1">Uncharacterized protein</fullName>
    </submittedName>
</protein>
<reference evidence="1" key="2">
    <citation type="journal article" date="2015" name="Data Brief">
        <title>Shoot transcriptome of the giant reed, Arundo donax.</title>
        <authorList>
            <person name="Barrero R.A."/>
            <person name="Guerrero F.D."/>
            <person name="Moolhuijzen P."/>
            <person name="Goolsby J.A."/>
            <person name="Tidwell J."/>
            <person name="Bellgard S.E."/>
            <person name="Bellgard M.I."/>
        </authorList>
    </citation>
    <scope>NUCLEOTIDE SEQUENCE</scope>
    <source>
        <tissue evidence="1">Shoot tissue taken approximately 20 cm above the soil surface</tissue>
    </source>
</reference>
<organism evidence="1">
    <name type="scientific">Arundo donax</name>
    <name type="common">Giant reed</name>
    <name type="synonym">Donax arundinaceus</name>
    <dbReference type="NCBI Taxonomy" id="35708"/>
    <lineage>
        <taxon>Eukaryota</taxon>
        <taxon>Viridiplantae</taxon>
        <taxon>Streptophyta</taxon>
        <taxon>Embryophyta</taxon>
        <taxon>Tracheophyta</taxon>
        <taxon>Spermatophyta</taxon>
        <taxon>Magnoliopsida</taxon>
        <taxon>Liliopsida</taxon>
        <taxon>Poales</taxon>
        <taxon>Poaceae</taxon>
        <taxon>PACMAD clade</taxon>
        <taxon>Arundinoideae</taxon>
        <taxon>Arundineae</taxon>
        <taxon>Arundo</taxon>
    </lineage>
</organism>
<dbReference type="EMBL" id="GBRH01163004">
    <property type="protein sequence ID" value="JAE34892.1"/>
    <property type="molecule type" value="Transcribed_RNA"/>
</dbReference>